<dbReference type="Gene3D" id="3.30.730.10">
    <property type="entry name" value="AP2/ERF domain"/>
    <property type="match status" value="1"/>
</dbReference>
<organism evidence="5 6">
    <name type="scientific">Phyllobacterium sophorae</name>
    <dbReference type="NCBI Taxonomy" id="1520277"/>
    <lineage>
        <taxon>Bacteria</taxon>
        <taxon>Pseudomonadati</taxon>
        <taxon>Pseudomonadota</taxon>
        <taxon>Alphaproteobacteria</taxon>
        <taxon>Hyphomicrobiales</taxon>
        <taxon>Phyllobacteriaceae</taxon>
        <taxon>Phyllobacterium</taxon>
    </lineage>
</organism>
<reference evidence="6" key="1">
    <citation type="submission" date="2017-11" db="EMBL/GenBank/DDBJ databases">
        <authorList>
            <person name="Kuznetsova I."/>
            <person name="Sazanova A."/>
            <person name="Chirak E."/>
            <person name="Safronova V."/>
            <person name="Willems A."/>
        </authorList>
    </citation>
    <scope>NUCLEOTIDE SEQUENCE [LARGE SCALE GENOMIC DNA]</scope>
    <source>
        <strain evidence="6">CCBAU 03422</strain>
    </source>
</reference>
<gene>
    <name evidence="5" type="ORF">CU103_12440</name>
</gene>
<protein>
    <recommendedName>
        <fullName evidence="4">AP2/ERF domain-containing protein</fullName>
    </recommendedName>
</protein>
<proteinExistence type="predicted"/>
<dbReference type="InterPro" id="IPR016177">
    <property type="entry name" value="DNA-bd_dom_sf"/>
</dbReference>
<evidence type="ECO:0000256" key="2">
    <source>
        <dbReference type="ARBA" id="ARBA00023125"/>
    </source>
</evidence>
<dbReference type="Pfam" id="PF13392">
    <property type="entry name" value="HNH_3"/>
    <property type="match status" value="1"/>
</dbReference>
<dbReference type="GO" id="GO:0003700">
    <property type="term" value="F:DNA-binding transcription factor activity"/>
    <property type="evidence" value="ECO:0007669"/>
    <property type="project" value="InterPro"/>
</dbReference>
<dbReference type="EMBL" id="PGGM01000004">
    <property type="protein sequence ID" value="PSH64745.1"/>
    <property type="molecule type" value="Genomic_DNA"/>
</dbReference>
<dbReference type="AlphaFoldDB" id="A0A2P7BE98"/>
<dbReference type="SUPFAM" id="SSF54060">
    <property type="entry name" value="His-Me finger endonucleases"/>
    <property type="match status" value="1"/>
</dbReference>
<keyword evidence="2" id="KW-0238">DNA-binding</keyword>
<dbReference type="Gene3D" id="3.90.75.20">
    <property type="match status" value="1"/>
</dbReference>
<comment type="caution">
    <text evidence="5">The sequence shown here is derived from an EMBL/GenBank/DDBJ whole genome shotgun (WGS) entry which is preliminary data.</text>
</comment>
<dbReference type="InterPro" id="IPR001471">
    <property type="entry name" value="AP2/ERF_dom"/>
</dbReference>
<dbReference type="SUPFAM" id="SSF54171">
    <property type="entry name" value="DNA-binding domain"/>
    <property type="match status" value="1"/>
</dbReference>
<dbReference type="InterPro" id="IPR036955">
    <property type="entry name" value="AP2/ERF_dom_sf"/>
</dbReference>
<dbReference type="PROSITE" id="PS51032">
    <property type="entry name" value="AP2_ERF"/>
    <property type="match status" value="1"/>
</dbReference>
<evidence type="ECO:0000313" key="6">
    <source>
        <dbReference type="Proteomes" id="UP000241764"/>
    </source>
</evidence>
<keyword evidence="1" id="KW-0805">Transcription regulation</keyword>
<feature type="domain" description="AP2/ERF" evidence="4">
    <location>
        <begin position="127"/>
        <end position="183"/>
    </location>
</feature>
<evidence type="ECO:0000256" key="1">
    <source>
        <dbReference type="ARBA" id="ARBA00023015"/>
    </source>
</evidence>
<dbReference type="OrthoDB" id="388551at2"/>
<accession>A0A2P7BE98</accession>
<evidence type="ECO:0000259" key="4">
    <source>
        <dbReference type="PROSITE" id="PS51032"/>
    </source>
</evidence>
<dbReference type="InterPro" id="IPR003615">
    <property type="entry name" value="HNH_nuc"/>
</dbReference>
<keyword evidence="3" id="KW-0804">Transcription</keyword>
<dbReference type="Proteomes" id="UP000241764">
    <property type="component" value="Unassembled WGS sequence"/>
</dbReference>
<dbReference type="GO" id="GO:0003677">
    <property type="term" value="F:DNA binding"/>
    <property type="evidence" value="ECO:0007669"/>
    <property type="project" value="UniProtKB-KW"/>
</dbReference>
<dbReference type="InterPro" id="IPR044925">
    <property type="entry name" value="His-Me_finger_sf"/>
</dbReference>
<sequence length="183" mass="20652">MKAKEAHLTQADLKQQLDYNGTTGEFTWKERPTENFATEAASKIWNKRFAGNVAGTISSGGYISISVNGRPYRAHRLAWLFVTGEWPEDDIDHKNGIRDDNSWSNLRPATRAENQQNRTKRVDNKSGYIGVTWYKPTGKWNAQIKVGGKKKSLGLHDHPEPAYEAYLAAKVNLHTFQPIPRAA</sequence>
<name>A0A2P7BE98_9HYPH</name>
<evidence type="ECO:0000256" key="3">
    <source>
        <dbReference type="ARBA" id="ARBA00023163"/>
    </source>
</evidence>
<evidence type="ECO:0000313" key="5">
    <source>
        <dbReference type="EMBL" id="PSH64745.1"/>
    </source>
</evidence>
<keyword evidence="6" id="KW-1185">Reference proteome</keyword>